<evidence type="ECO:0000313" key="2">
    <source>
        <dbReference type="Proteomes" id="UP000319103"/>
    </source>
</evidence>
<evidence type="ECO:0000313" key="1">
    <source>
        <dbReference type="EMBL" id="TQF04408.1"/>
    </source>
</evidence>
<dbReference type="InterPro" id="IPR011051">
    <property type="entry name" value="RmlC_Cupin_sf"/>
</dbReference>
<dbReference type="RefSeq" id="WP_141634982.1">
    <property type="nucleotide sequence ID" value="NZ_VIGB01000003.1"/>
</dbReference>
<organism evidence="1 2">
    <name type="scientific">Kitasatospora acidiphila</name>
    <dbReference type="NCBI Taxonomy" id="2567942"/>
    <lineage>
        <taxon>Bacteria</taxon>
        <taxon>Bacillati</taxon>
        <taxon>Actinomycetota</taxon>
        <taxon>Actinomycetes</taxon>
        <taxon>Kitasatosporales</taxon>
        <taxon>Streptomycetaceae</taxon>
        <taxon>Kitasatospora</taxon>
    </lineage>
</organism>
<keyword evidence="2" id="KW-1185">Reference proteome</keyword>
<dbReference type="EMBL" id="VIGB01000003">
    <property type="protein sequence ID" value="TQF04408.1"/>
    <property type="molecule type" value="Genomic_DNA"/>
</dbReference>
<reference evidence="1 2" key="1">
    <citation type="submission" date="2019-06" db="EMBL/GenBank/DDBJ databases">
        <title>Description of Kitasatospora acidophila sp. nov. isolated from pine grove soil, and reclassification of Streptomyces novaecaesareae to Kitasatospora novaeceasareae comb. nov.</title>
        <authorList>
            <person name="Kim M.J."/>
        </authorList>
    </citation>
    <scope>NUCLEOTIDE SEQUENCE [LARGE SCALE GENOMIC DNA]</scope>
    <source>
        <strain evidence="1 2">MMS16-CNU292</strain>
    </source>
</reference>
<dbReference type="InterPro" id="IPR014710">
    <property type="entry name" value="RmlC-like_jellyroll"/>
</dbReference>
<gene>
    <name evidence="1" type="ORF">E6W39_22010</name>
</gene>
<comment type="caution">
    <text evidence="1">The sequence shown here is derived from an EMBL/GenBank/DDBJ whole genome shotgun (WGS) entry which is preliminary data.</text>
</comment>
<dbReference type="AlphaFoldDB" id="A0A540W5W2"/>
<dbReference type="OrthoDB" id="3782397at2"/>
<sequence length="116" mass="11862">MQFFTFDRAERLIARYASTGAHATRVAIGSEDGAVHLTCLTIEPGGAIGTHPAPCDQLFLAIAGEGWVSGPDGVPHPITAGTGVLWSTGEQHTSGSDTGLTALALEGAGLTVYEPS</sequence>
<dbReference type="SUPFAM" id="SSF51182">
    <property type="entry name" value="RmlC-like cupins"/>
    <property type="match status" value="1"/>
</dbReference>
<dbReference type="Proteomes" id="UP000319103">
    <property type="component" value="Unassembled WGS sequence"/>
</dbReference>
<name>A0A540W5W2_9ACTN</name>
<protein>
    <submittedName>
        <fullName evidence="1">Cupin</fullName>
    </submittedName>
</protein>
<proteinExistence type="predicted"/>
<dbReference type="Gene3D" id="2.60.120.10">
    <property type="entry name" value="Jelly Rolls"/>
    <property type="match status" value="1"/>
</dbReference>
<accession>A0A540W5W2</accession>